<proteinExistence type="predicted"/>
<feature type="non-terminal residue" evidence="3">
    <location>
        <position position="261"/>
    </location>
</feature>
<dbReference type="OrthoDB" id="60858at2759"/>
<sequence length="261" mass="28182">IATALAPASTRQLPQATAATRRPRPSPSTAAMVNTRASSSRADSVGPESSPSRSKRSSATPRRGDAPPSGWSHAPTQATLLWMAVSLPLVAWDTVYVLGRPHTMEGGALHWPLWVPYQLYGEVDHVYGWKAYNARNGFTGAQGLLNLVETLMYLAYLWLCFTRRTPTGAAGARAVGGRAGAAAVLIGFSAAVMTLSKTVLYWLNEYYSGFDNIGHNPFLDLIYLWIIPNGSWLVGSAYMTWSLGGEILDGLETASAHAKRE</sequence>
<evidence type="ECO:0000313" key="4">
    <source>
        <dbReference type="Proteomes" id="UP000236621"/>
    </source>
</evidence>
<keyword evidence="2" id="KW-1133">Transmembrane helix</keyword>
<dbReference type="EMBL" id="NRSZ01000700">
    <property type="protein sequence ID" value="PNY25631.1"/>
    <property type="molecule type" value="Genomic_DNA"/>
</dbReference>
<feature type="compositionally biased region" description="Polar residues" evidence="1">
    <location>
        <begin position="27"/>
        <end position="42"/>
    </location>
</feature>
<protein>
    <recommendedName>
        <fullName evidence="5">C6 transcription factor</fullName>
    </recommendedName>
</protein>
<feature type="region of interest" description="Disordered" evidence="1">
    <location>
        <begin position="1"/>
        <end position="72"/>
    </location>
</feature>
<name>A0A2K3QDP5_9HYPO</name>
<gene>
    <name evidence="3" type="ORF">TCAP_04431</name>
</gene>
<keyword evidence="2" id="KW-0812">Transmembrane</keyword>
<dbReference type="STRING" id="45235.A0A2K3QDP5"/>
<dbReference type="AlphaFoldDB" id="A0A2K3QDP5"/>
<feature type="transmembrane region" description="Helical" evidence="2">
    <location>
        <begin position="182"/>
        <end position="202"/>
    </location>
</feature>
<evidence type="ECO:0000256" key="1">
    <source>
        <dbReference type="SAM" id="MobiDB-lite"/>
    </source>
</evidence>
<feature type="compositionally biased region" description="Polar residues" evidence="1">
    <location>
        <begin position="9"/>
        <end position="18"/>
    </location>
</feature>
<evidence type="ECO:0000313" key="3">
    <source>
        <dbReference type="EMBL" id="PNY25631.1"/>
    </source>
</evidence>
<feature type="transmembrane region" description="Helical" evidence="2">
    <location>
        <begin position="222"/>
        <end position="241"/>
    </location>
</feature>
<keyword evidence="4" id="KW-1185">Reference proteome</keyword>
<dbReference type="Proteomes" id="UP000236621">
    <property type="component" value="Unassembled WGS sequence"/>
</dbReference>
<organism evidence="3 4">
    <name type="scientific">Tolypocladium capitatum</name>
    <dbReference type="NCBI Taxonomy" id="45235"/>
    <lineage>
        <taxon>Eukaryota</taxon>
        <taxon>Fungi</taxon>
        <taxon>Dikarya</taxon>
        <taxon>Ascomycota</taxon>
        <taxon>Pezizomycotina</taxon>
        <taxon>Sordariomycetes</taxon>
        <taxon>Hypocreomycetidae</taxon>
        <taxon>Hypocreales</taxon>
        <taxon>Ophiocordycipitaceae</taxon>
        <taxon>Tolypocladium</taxon>
    </lineage>
</organism>
<dbReference type="PANTHER" id="PTHR37919:SF2">
    <property type="entry name" value="EXPERA DOMAIN-CONTAINING PROTEIN"/>
    <property type="match status" value="1"/>
</dbReference>
<feature type="compositionally biased region" description="Low complexity" evidence="1">
    <location>
        <begin position="47"/>
        <end position="61"/>
    </location>
</feature>
<feature type="non-terminal residue" evidence="3">
    <location>
        <position position="1"/>
    </location>
</feature>
<feature type="transmembrane region" description="Helical" evidence="2">
    <location>
        <begin position="143"/>
        <end position="161"/>
    </location>
</feature>
<reference evidence="3 4" key="1">
    <citation type="submission" date="2017-08" db="EMBL/GenBank/DDBJ databases">
        <title>Harnessing the power of phylogenomics to disentangle the directionality and signatures of interkingdom host jumping in the parasitic fungal genus Tolypocladium.</title>
        <authorList>
            <person name="Quandt C.A."/>
            <person name="Patterson W."/>
            <person name="Spatafora J.W."/>
        </authorList>
    </citation>
    <scope>NUCLEOTIDE SEQUENCE [LARGE SCALE GENOMIC DNA]</scope>
    <source>
        <strain evidence="3 4">CBS 113982</strain>
    </source>
</reference>
<keyword evidence="2" id="KW-0472">Membrane</keyword>
<comment type="caution">
    <text evidence="3">The sequence shown here is derived from an EMBL/GenBank/DDBJ whole genome shotgun (WGS) entry which is preliminary data.</text>
</comment>
<evidence type="ECO:0008006" key="5">
    <source>
        <dbReference type="Google" id="ProtNLM"/>
    </source>
</evidence>
<evidence type="ECO:0000256" key="2">
    <source>
        <dbReference type="SAM" id="Phobius"/>
    </source>
</evidence>
<dbReference type="PANTHER" id="PTHR37919">
    <property type="entry name" value="PROTEIN CBG05606"/>
    <property type="match status" value="1"/>
</dbReference>
<accession>A0A2K3QDP5</accession>